<keyword evidence="6" id="KW-1185">Reference proteome</keyword>
<sequence length="320" mass="34477">MACRKCYCLVCIAITLSWACQSKVVAAAAAGSADGHVPQPLSTVGLQLQVGGSRAAEHTHKLRQDTIRDVCLDQYPHVPFNWRSQRKVLALTFDDGPEASGLNPVLDVLAKHGIKATFFWNTPNLQPGAAPAHKAAALRAVQQGHDIGSHAAQHLDLTKLQPDQIDQQIAWGIGNISSLTGSSAVALFRAPYGAGFWSADKAGSSTVAHLWSVVRKHHIHVSWTIDGKDFAVGGNKDKCEELFNVYGPPTVQQGLSGVVLMHAAPWGIGICPDTLDRLVQYWKEAGYNFVSVADIVHEIYGMPPAAVVERARQCPQGMRA</sequence>
<reference evidence="5 6" key="1">
    <citation type="submission" date="2016-10" db="EMBL/GenBank/DDBJ databases">
        <authorList>
            <person name="Cai Z."/>
        </authorList>
    </citation>
    <scope>NUCLEOTIDE SEQUENCE [LARGE SCALE GENOMIC DNA]</scope>
</reference>
<dbReference type="InterPro" id="IPR002509">
    <property type="entry name" value="NODB_dom"/>
</dbReference>
<gene>
    <name evidence="5" type="ORF">BQ4739_LOCUS1080</name>
</gene>
<dbReference type="STRING" id="3088.A0A383V6X4"/>
<evidence type="ECO:0000313" key="5">
    <source>
        <dbReference type="EMBL" id="SZX60542.1"/>
    </source>
</evidence>
<protein>
    <recommendedName>
        <fullName evidence="4">NodB homology domain-containing protein</fullName>
    </recommendedName>
</protein>
<dbReference type="GO" id="GO:0046872">
    <property type="term" value="F:metal ion binding"/>
    <property type="evidence" value="ECO:0007669"/>
    <property type="project" value="UniProtKB-KW"/>
</dbReference>
<dbReference type="Proteomes" id="UP000256970">
    <property type="component" value="Unassembled WGS sequence"/>
</dbReference>
<dbReference type="PROSITE" id="PS51677">
    <property type="entry name" value="NODB"/>
    <property type="match status" value="1"/>
</dbReference>
<dbReference type="PANTHER" id="PTHR10587">
    <property type="entry name" value="GLYCOSYL TRANSFERASE-RELATED"/>
    <property type="match status" value="1"/>
</dbReference>
<dbReference type="InterPro" id="IPR050248">
    <property type="entry name" value="Polysacc_deacetylase_ArnD"/>
</dbReference>
<evidence type="ECO:0000259" key="4">
    <source>
        <dbReference type="PROSITE" id="PS51677"/>
    </source>
</evidence>
<accession>A0A383V6X4</accession>
<feature type="chain" id="PRO_5017045430" description="NodB homology domain-containing protein" evidence="3">
    <location>
        <begin position="20"/>
        <end position="320"/>
    </location>
</feature>
<evidence type="ECO:0000256" key="2">
    <source>
        <dbReference type="ARBA" id="ARBA00022801"/>
    </source>
</evidence>
<feature type="signal peptide" evidence="3">
    <location>
        <begin position="1"/>
        <end position="19"/>
    </location>
</feature>
<evidence type="ECO:0000256" key="3">
    <source>
        <dbReference type="SAM" id="SignalP"/>
    </source>
</evidence>
<dbReference type="SUPFAM" id="SSF88713">
    <property type="entry name" value="Glycoside hydrolase/deacetylase"/>
    <property type="match status" value="1"/>
</dbReference>
<proteinExistence type="predicted"/>
<dbReference type="GO" id="GO:0016020">
    <property type="term" value="C:membrane"/>
    <property type="evidence" value="ECO:0007669"/>
    <property type="project" value="TreeGrafter"/>
</dbReference>
<dbReference type="Gene3D" id="3.20.20.370">
    <property type="entry name" value="Glycoside hydrolase/deacetylase"/>
    <property type="match status" value="1"/>
</dbReference>
<dbReference type="InterPro" id="IPR011330">
    <property type="entry name" value="Glyco_hydro/deAcase_b/a-brl"/>
</dbReference>
<evidence type="ECO:0000256" key="1">
    <source>
        <dbReference type="ARBA" id="ARBA00022723"/>
    </source>
</evidence>
<dbReference type="GO" id="GO:0004099">
    <property type="term" value="F:chitin deacetylase activity"/>
    <property type="evidence" value="ECO:0007669"/>
    <property type="project" value="UniProtKB-ARBA"/>
</dbReference>
<dbReference type="CDD" id="cd10917">
    <property type="entry name" value="CE4_NodB_like_6s_7s"/>
    <property type="match status" value="1"/>
</dbReference>
<dbReference type="EMBL" id="FNXT01000074">
    <property type="protein sequence ID" value="SZX60542.1"/>
    <property type="molecule type" value="Genomic_DNA"/>
</dbReference>
<dbReference type="Pfam" id="PF01522">
    <property type="entry name" value="Polysacc_deac_1"/>
    <property type="match status" value="1"/>
</dbReference>
<dbReference type="GO" id="GO:0005975">
    <property type="term" value="P:carbohydrate metabolic process"/>
    <property type="evidence" value="ECO:0007669"/>
    <property type="project" value="InterPro"/>
</dbReference>
<keyword evidence="3" id="KW-0732">Signal</keyword>
<name>A0A383V6X4_TETOB</name>
<feature type="domain" description="NodB homology" evidence="4">
    <location>
        <begin position="87"/>
        <end position="290"/>
    </location>
</feature>
<organism evidence="5 6">
    <name type="scientific">Tetradesmus obliquus</name>
    <name type="common">Green alga</name>
    <name type="synonym">Acutodesmus obliquus</name>
    <dbReference type="NCBI Taxonomy" id="3088"/>
    <lineage>
        <taxon>Eukaryota</taxon>
        <taxon>Viridiplantae</taxon>
        <taxon>Chlorophyta</taxon>
        <taxon>core chlorophytes</taxon>
        <taxon>Chlorophyceae</taxon>
        <taxon>CS clade</taxon>
        <taxon>Sphaeropleales</taxon>
        <taxon>Scenedesmaceae</taxon>
        <taxon>Tetradesmus</taxon>
    </lineage>
</organism>
<dbReference type="PANTHER" id="PTHR10587:SF133">
    <property type="entry name" value="CHITIN DEACETYLASE 1-RELATED"/>
    <property type="match status" value="1"/>
</dbReference>
<keyword evidence="1" id="KW-0479">Metal-binding</keyword>
<dbReference type="AlphaFoldDB" id="A0A383V6X4"/>
<evidence type="ECO:0000313" key="6">
    <source>
        <dbReference type="Proteomes" id="UP000256970"/>
    </source>
</evidence>
<keyword evidence="2" id="KW-0378">Hydrolase</keyword>